<protein>
    <submittedName>
        <fullName evidence="4">Glycosyltransferase</fullName>
        <ecNumber evidence="4">2.4.-.-</ecNumber>
    </submittedName>
</protein>
<dbReference type="Pfam" id="PF00535">
    <property type="entry name" value="Glycos_transf_2"/>
    <property type="match status" value="1"/>
</dbReference>
<sequence length="271" mass="31220">MKSSLIISVYKNTADLKVVLDGLSFQTDQGFEIIVSEDGESPEMSEFVASYPFKNDYQHLTQPDVGWRKNQALNNAVRKAKSDYLIFIDGDCVLHHKFIENHHRYASKERILAGKRVKLGPGYSAILRQNTAHLPGFEKQVQGELSKAKKDGAKFTEEAYYINPDGLLGFVPKIRKMHQLKGCNMSFFKEAIERINGFDEDYILPAIGEDIDLTWRFLGIGFKLYSLRNLAVQYHLYHKENWTDQSENEGLMKIKQQQKQFVCRNGLEKME</sequence>
<dbReference type="Proteomes" id="UP001302349">
    <property type="component" value="Chromosome"/>
</dbReference>
<dbReference type="InterPro" id="IPR029044">
    <property type="entry name" value="Nucleotide-diphossugar_trans"/>
</dbReference>
<dbReference type="EMBL" id="CP136051">
    <property type="protein sequence ID" value="WOK05614.1"/>
    <property type="molecule type" value="Genomic_DNA"/>
</dbReference>
<dbReference type="PANTHER" id="PTHR43685:SF3">
    <property type="entry name" value="SLR2126 PROTEIN"/>
    <property type="match status" value="1"/>
</dbReference>
<proteinExistence type="predicted"/>
<dbReference type="PANTHER" id="PTHR43685">
    <property type="entry name" value="GLYCOSYLTRANSFERASE"/>
    <property type="match status" value="1"/>
</dbReference>
<evidence type="ECO:0000259" key="2">
    <source>
        <dbReference type="Pfam" id="PF00535"/>
    </source>
</evidence>
<keyword evidence="5" id="KW-1185">Reference proteome</keyword>
<dbReference type="InterPro" id="IPR050834">
    <property type="entry name" value="Glycosyltransf_2"/>
</dbReference>
<dbReference type="RefSeq" id="WP_317488372.1">
    <property type="nucleotide sequence ID" value="NZ_CP136051.1"/>
</dbReference>
<gene>
    <name evidence="4" type="ORF">RT717_21290</name>
</gene>
<evidence type="ECO:0000313" key="4">
    <source>
        <dbReference type="EMBL" id="WOK05614.1"/>
    </source>
</evidence>
<feature type="domain" description="Glycosyltransferase 2-like" evidence="2">
    <location>
        <begin position="4"/>
        <end position="121"/>
    </location>
</feature>
<keyword evidence="1 4" id="KW-0808">Transferase</keyword>
<dbReference type="InterPro" id="IPR001173">
    <property type="entry name" value="Glyco_trans_2-like"/>
</dbReference>
<organism evidence="4 5">
    <name type="scientific">Imperialibacter roseus</name>
    <dbReference type="NCBI Taxonomy" id="1324217"/>
    <lineage>
        <taxon>Bacteria</taxon>
        <taxon>Pseudomonadati</taxon>
        <taxon>Bacteroidota</taxon>
        <taxon>Cytophagia</taxon>
        <taxon>Cytophagales</taxon>
        <taxon>Flammeovirgaceae</taxon>
        <taxon>Imperialibacter</taxon>
    </lineage>
</organism>
<dbReference type="GO" id="GO:0016757">
    <property type="term" value="F:glycosyltransferase activity"/>
    <property type="evidence" value="ECO:0007669"/>
    <property type="project" value="UniProtKB-KW"/>
</dbReference>
<dbReference type="Gene3D" id="3.90.550.10">
    <property type="entry name" value="Spore Coat Polysaccharide Biosynthesis Protein SpsA, Chain A"/>
    <property type="match status" value="1"/>
</dbReference>
<name>A0ABZ0IKS4_9BACT</name>
<evidence type="ECO:0000259" key="3">
    <source>
        <dbReference type="Pfam" id="PF02709"/>
    </source>
</evidence>
<keyword evidence="4" id="KW-0328">Glycosyltransferase</keyword>
<accession>A0ABZ0IKS4</accession>
<reference evidence="4 5" key="1">
    <citation type="journal article" date="2023" name="Microbiol. Resour. Announc.">
        <title>Complete Genome Sequence of Imperialibacter roseus strain P4T.</title>
        <authorList>
            <person name="Tizabi D.R."/>
            <person name="Bachvaroff T."/>
            <person name="Hill R.T."/>
        </authorList>
    </citation>
    <scope>NUCLEOTIDE SEQUENCE [LARGE SCALE GENOMIC DNA]</scope>
    <source>
        <strain evidence="4 5">P4T</strain>
    </source>
</reference>
<dbReference type="InterPro" id="IPR027791">
    <property type="entry name" value="Galactosyl_T_C"/>
</dbReference>
<evidence type="ECO:0000256" key="1">
    <source>
        <dbReference type="ARBA" id="ARBA00022679"/>
    </source>
</evidence>
<evidence type="ECO:0000313" key="5">
    <source>
        <dbReference type="Proteomes" id="UP001302349"/>
    </source>
</evidence>
<feature type="domain" description="Galactosyltransferase C-terminal" evidence="3">
    <location>
        <begin position="178"/>
        <end position="239"/>
    </location>
</feature>
<dbReference type="EC" id="2.4.-.-" evidence="4"/>
<dbReference type="Pfam" id="PF02709">
    <property type="entry name" value="Glyco_transf_7C"/>
    <property type="match status" value="1"/>
</dbReference>
<dbReference type="SUPFAM" id="SSF53448">
    <property type="entry name" value="Nucleotide-diphospho-sugar transferases"/>
    <property type="match status" value="1"/>
</dbReference>